<sequence length="120" mass="14089">MKNNPRLQPWLELADELDEFASFMHAADLAPRRATRDGPGEFLDVGAETANRMRAIAKKRWTWFSCQRDRMQGEVRAKLHTFHRWVSEGFFYGSEGTEAWREMMDRIDRIERRLDALSAA</sequence>
<dbReference type="RefSeq" id="WP_332618372.1">
    <property type="nucleotide sequence ID" value="NZ_JAXGFP010000016.1"/>
</dbReference>
<organism evidence="1 2">
    <name type="scientific">Novilysobacter erysipheiresistens</name>
    <dbReference type="NCBI Taxonomy" id="1749332"/>
    <lineage>
        <taxon>Bacteria</taxon>
        <taxon>Pseudomonadati</taxon>
        <taxon>Pseudomonadota</taxon>
        <taxon>Gammaproteobacteria</taxon>
        <taxon>Lysobacterales</taxon>
        <taxon>Lysobacteraceae</taxon>
        <taxon>Novilysobacter</taxon>
    </lineage>
</organism>
<dbReference type="Proteomes" id="UP001355056">
    <property type="component" value="Unassembled WGS sequence"/>
</dbReference>
<name>A0ABU7Z1W6_9GAMM</name>
<protein>
    <recommendedName>
        <fullName evidence="3">Four helix bundle protein</fullName>
    </recommendedName>
</protein>
<evidence type="ECO:0000313" key="1">
    <source>
        <dbReference type="EMBL" id="MEG3185247.1"/>
    </source>
</evidence>
<reference evidence="1 2" key="1">
    <citation type="journal article" date="2016" name="Int. J. Syst. Evol. Microbiol.">
        <title>Lysobacter erysipheiresistens sp. nov., an antagonist of powdery mildew, isolated from tobacco-cultivated soil.</title>
        <authorList>
            <person name="Xie B."/>
            <person name="Li T."/>
            <person name="Lin X."/>
            <person name="Wang C.J."/>
            <person name="Chen Y.J."/>
            <person name="Liu W.J."/>
            <person name="Zhao Z.W."/>
        </authorList>
    </citation>
    <scope>NUCLEOTIDE SEQUENCE [LARGE SCALE GENOMIC DNA]</scope>
    <source>
        <strain evidence="1 2">RS-LYSO-3</strain>
    </source>
</reference>
<accession>A0ABU7Z1W6</accession>
<dbReference type="EMBL" id="JAXGFP010000016">
    <property type="protein sequence ID" value="MEG3185247.1"/>
    <property type="molecule type" value="Genomic_DNA"/>
</dbReference>
<keyword evidence="2" id="KW-1185">Reference proteome</keyword>
<proteinExistence type="predicted"/>
<gene>
    <name evidence="1" type="ORF">SNE34_14700</name>
</gene>
<comment type="caution">
    <text evidence="1">The sequence shown here is derived from an EMBL/GenBank/DDBJ whole genome shotgun (WGS) entry which is preliminary data.</text>
</comment>
<evidence type="ECO:0008006" key="3">
    <source>
        <dbReference type="Google" id="ProtNLM"/>
    </source>
</evidence>
<evidence type="ECO:0000313" key="2">
    <source>
        <dbReference type="Proteomes" id="UP001355056"/>
    </source>
</evidence>